<dbReference type="RefSeq" id="WP_009714374.1">
    <property type="nucleotide sequence ID" value="NZ_GG657754.1"/>
</dbReference>
<evidence type="ECO:0000256" key="1">
    <source>
        <dbReference type="ARBA" id="ARBA00022691"/>
    </source>
</evidence>
<evidence type="ECO:0000256" key="5">
    <source>
        <dbReference type="SAM" id="MobiDB-lite"/>
    </source>
</evidence>
<keyword evidence="3" id="KW-0408">Iron</keyword>
<dbReference type="CDD" id="cd01335">
    <property type="entry name" value="Radical_SAM"/>
    <property type="match status" value="1"/>
</dbReference>
<organism evidence="7 8">
    <name type="scientific">Streptomyces himastatinicus ATCC 53653</name>
    <dbReference type="NCBI Taxonomy" id="457427"/>
    <lineage>
        <taxon>Bacteria</taxon>
        <taxon>Bacillati</taxon>
        <taxon>Actinomycetota</taxon>
        <taxon>Actinomycetes</taxon>
        <taxon>Kitasatosporales</taxon>
        <taxon>Streptomycetaceae</taxon>
        <taxon>Streptomyces</taxon>
        <taxon>Streptomyces violaceusniger group</taxon>
    </lineage>
</organism>
<gene>
    <name evidence="7" type="ORF">SSOG_02265</name>
</gene>
<keyword evidence="2" id="KW-0479">Metal-binding</keyword>
<reference evidence="7 8" key="1">
    <citation type="submission" date="2009-02" db="EMBL/GenBank/DDBJ databases">
        <title>Annotation of Streptomyces hygroscopicus strain ATCC 53653.</title>
        <authorList>
            <consortium name="The Broad Institute Genome Sequencing Platform"/>
            <consortium name="Broad Institute Microbial Sequencing Center"/>
            <person name="Fischbach M."/>
            <person name="Godfrey P."/>
            <person name="Ward D."/>
            <person name="Young S."/>
            <person name="Zeng Q."/>
            <person name="Koehrsen M."/>
            <person name="Alvarado L."/>
            <person name="Berlin A.M."/>
            <person name="Bochicchio J."/>
            <person name="Borenstein D."/>
            <person name="Chapman S.B."/>
            <person name="Chen Z."/>
            <person name="Engels R."/>
            <person name="Freedman E."/>
            <person name="Gellesch M."/>
            <person name="Goldberg J."/>
            <person name="Griggs A."/>
            <person name="Gujja S."/>
            <person name="Heilman E.R."/>
            <person name="Heiman D.I."/>
            <person name="Hepburn T.A."/>
            <person name="Howarth C."/>
            <person name="Jen D."/>
            <person name="Larson L."/>
            <person name="Lewis B."/>
            <person name="Mehta T."/>
            <person name="Park D."/>
            <person name="Pearson M."/>
            <person name="Richards J."/>
            <person name="Roberts A."/>
            <person name="Saif S."/>
            <person name="Shea T.D."/>
            <person name="Shenoy N."/>
            <person name="Sisk P."/>
            <person name="Stolte C."/>
            <person name="Sykes S.N."/>
            <person name="Thomson T."/>
            <person name="Walk T."/>
            <person name="White J."/>
            <person name="Yandava C."/>
            <person name="Straight P."/>
            <person name="Clardy J."/>
            <person name="Hung D."/>
            <person name="Kolter R."/>
            <person name="Mekalanos J."/>
            <person name="Walker S."/>
            <person name="Walsh C.T."/>
            <person name="Wieland-Brown L.C."/>
            <person name="Haas B."/>
            <person name="Nusbaum C."/>
            <person name="Birren B."/>
        </authorList>
    </citation>
    <scope>NUCLEOTIDE SEQUENCE [LARGE SCALE GENOMIC DNA]</scope>
    <source>
        <strain evidence="7 8">ATCC 53653</strain>
    </source>
</reference>
<evidence type="ECO:0000259" key="6">
    <source>
        <dbReference type="Pfam" id="PF04055"/>
    </source>
</evidence>
<feature type="domain" description="Radical SAM core" evidence="6">
    <location>
        <begin position="20"/>
        <end position="156"/>
    </location>
</feature>
<dbReference type="STRING" id="457427.SSOG_02265"/>
<keyword evidence="4" id="KW-0411">Iron-sulfur</keyword>
<evidence type="ECO:0000313" key="7">
    <source>
        <dbReference type="EMBL" id="EFL22553.1"/>
    </source>
</evidence>
<protein>
    <submittedName>
        <fullName evidence="7">Basic proline-rich protein</fullName>
    </submittedName>
</protein>
<evidence type="ECO:0000256" key="2">
    <source>
        <dbReference type="ARBA" id="ARBA00022723"/>
    </source>
</evidence>
<dbReference type="GO" id="GO:0003824">
    <property type="term" value="F:catalytic activity"/>
    <property type="evidence" value="ECO:0007669"/>
    <property type="project" value="InterPro"/>
</dbReference>
<dbReference type="InterPro" id="IPR013785">
    <property type="entry name" value="Aldolase_TIM"/>
</dbReference>
<feature type="compositionally biased region" description="Low complexity" evidence="5">
    <location>
        <begin position="294"/>
        <end position="308"/>
    </location>
</feature>
<dbReference type="SUPFAM" id="SSF102114">
    <property type="entry name" value="Radical SAM enzymes"/>
    <property type="match status" value="1"/>
</dbReference>
<keyword evidence="1" id="KW-0949">S-adenosyl-L-methionine</keyword>
<dbReference type="Proteomes" id="UP000003963">
    <property type="component" value="Unassembled WGS sequence"/>
</dbReference>
<dbReference type="GO" id="GO:0046872">
    <property type="term" value="F:metal ion binding"/>
    <property type="evidence" value="ECO:0007669"/>
    <property type="project" value="UniProtKB-KW"/>
</dbReference>
<feature type="region of interest" description="Disordered" evidence="5">
    <location>
        <begin position="349"/>
        <end position="411"/>
    </location>
</feature>
<dbReference type="GO" id="GO:0051536">
    <property type="term" value="F:iron-sulfur cluster binding"/>
    <property type="evidence" value="ECO:0007669"/>
    <property type="project" value="UniProtKB-KW"/>
</dbReference>
<evidence type="ECO:0000256" key="3">
    <source>
        <dbReference type="ARBA" id="ARBA00023004"/>
    </source>
</evidence>
<feature type="compositionally biased region" description="Low complexity" evidence="5">
    <location>
        <begin position="358"/>
        <end position="368"/>
    </location>
</feature>
<dbReference type="InterPro" id="IPR007197">
    <property type="entry name" value="rSAM"/>
</dbReference>
<proteinExistence type="predicted"/>
<dbReference type="EMBL" id="GG657754">
    <property type="protein sequence ID" value="EFL22553.1"/>
    <property type="molecule type" value="Genomic_DNA"/>
</dbReference>
<dbReference type="AlphaFoldDB" id="D9W6M2"/>
<dbReference type="Pfam" id="PF04055">
    <property type="entry name" value="Radical_SAM"/>
    <property type="match status" value="1"/>
</dbReference>
<dbReference type="HOGENOM" id="CLU_478892_0_0_11"/>
<evidence type="ECO:0000313" key="8">
    <source>
        <dbReference type="Proteomes" id="UP000003963"/>
    </source>
</evidence>
<keyword evidence="8" id="KW-1185">Reference proteome</keyword>
<feature type="compositionally biased region" description="Low complexity" evidence="5">
    <location>
        <begin position="218"/>
        <end position="235"/>
    </location>
</feature>
<accession>D9W6M2</accession>
<dbReference type="Gene3D" id="3.20.20.70">
    <property type="entry name" value="Aldolase class I"/>
    <property type="match status" value="1"/>
</dbReference>
<dbReference type="OrthoDB" id="9810775at2"/>
<feature type="region of interest" description="Disordered" evidence="5">
    <location>
        <begin position="258"/>
        <end position="322"/>
    </location>
</feature>
<feature type="region of interest" description="Disordered" evidence="5">
    <location>
        <begin position="218"/>
        <end position="242"/>
    </location>
</feature>
<name>D9W6M2_9ACTN</name>
<evidence type="ECO:0000256" key="4">
    <source>
        <dbReference type="ARBA" id="ARBA00023014"/>
    </source>
</evidence>
<dbReference type="SFLD" id="SFLDS00029">
    <property type="entry name" value="Radical_SAM"/>
    <property type="match status" value="1"/>
</dbReference>
<dbReference type="InterPro" id="IPR058240">
    <property type="entry name" value="rSAM_sf"/>
</dbReference>
<sequence>MHLLDLLAARAEPAAAVLLTVTRRCPLACAHCSTASSMGSEQIDAAVLKRFVGTFTPADRPEYVLLTGGEPLLRPRLVAEIAERVRDVGGRTQLLSGMYFAAHGRTPAPVRHAIDAVDHFAASIDAFHEREVPRAAVLRVLRRLVDEGKDVSVQLTGRTPDDPYLREAAEDIRGELDDRVPILVTVVKPAGRARTWLPEPGVGAASGSGVVPESGPAARYGSGAAPGAGSALEGGAASGAGAGCEAVSGPGALRAGAVPGPGSGAAPGAAATSGSGPGSGPVPRPADTPTSGLAPRPAAGAAPAPGSGAAPGIGGTPRYGPAPRYGSVPEAAAMPGSGVAPGAGSALEGGAASGAGAGSETVSGSGAALRAGGVPEPESGAVPGFGPASDDGASAGTGTGTGSDTVSGAGTRHRGTVPAPCVLAAWPVVCFDGTVVTCCNQDVVDAAALGRVPAHLRLGHIAHDGWAAIRERLLERELLCGIRAFGPRHLASLAGAECDGYCAACVTALGEPRTAARATEVLERPGVRAVERRLAGLTREGGAETFLRRYGTEGYRELAALGRHADGAP</sequence>